<feature type="transmembrane region" description="Helical" evidence="6">
    <location>
        <begin position="1578"/>
        <end position="1602"/>
    </location>
</feature>
<dbReference type="PROSITE" id="PS50026">
    <property type="entry name" value="EGF_3"/>
    <property type="match status" value="9"/>
</dbReference>
<reference evidence="9" key="2">
    <citation type="submission" date="2014-03" db="EMBL/GenBank/DDBJ databases">
        <title>The whipworm genome and dual-species transcriptomics of an intimate host-pathogen interaction.</title>
        <authorList>
            <person name="Foth B.J."/>
            <person name="Tsai I.J."/>
            <person name="Reid A.J."/>
            <person name="Bancroft A.J."/>
            <person name="Nichol S."/>
            <person name="Tracey A."/>
            <person name="Holroyd N."/>
            <person name="Cotton J.A."/>
            <person name="Stanley E.J."/>
            <person name="Zarowiecki M."/>
            <person name="Liu J.Z."/>
            <person name="Huckvale T."/>
            <person name="Cooper P.J."/>
            <person name="Grencis R.K."/>
            <person name="Berriman M."/>
        </authorList>
    </citation>
    <scope>NUCLEOTIDE SEQUENCE [LARGE SCALE GENOMIC DNA]</scope>
</reference>
<evidence type="ECO:0000256" key="5">
    <source>
        <dbReference type="SAM" id="MobiDB-lite"/>
    </source>
</evidence>
<evidence type="ECO:0000313" key="9">
    <source>
        <dbReference type="EMBL" id="CDW55282.1"/>
    </source>
</evidence>
<keyword evidence="7" id="KW-0732">Signal</keyword>
<dbReference type="InterPro" id="IPR051216">
    <property type="entry name" value="Teneurin"/>
</dbReference>
<feature type="domain" description="EGF-like" evidence="8">
    <location>
        <begin position="377"/>
        <end position="412"/>
    </location>
</feature>
<dbReference type="GO" id="GO:0005509">
    <property type="term" value="F:calcium ion binding"/>
    <property type="evidence" value="ECO:0007669"/>
    <property type="project" value="InterPro"/>
</dbReference>
<feature type="domain" description="EGF-like" evidence="8">
    <location>
        <begin position="1480"/>
        <end position="1521"/>
    </location>
</feature>
<dbReference type="GO" id="GO:0050839">
    <property type="term" value="F:cell adhesion molecule binding"/>
    <property type="evidence" value="ECO:0007669"/>
    <property type="project" value="TreeGrafter"/>
</dbReference>
<feature type="disulfide bond" evidence="4">
    <location>
        <begin position="381"/>
        <end position="391"/>
    </location>
</feature>
<keyword evidence="10" id="KW-1185">Reference proteome</keyword>
<evidence type="ECO:0000256" key="1">
    <source>
        <dbReference type="ARBA" id="ARBA00022536"/>
    </source>
</evidence>
<feature type="disulfide bond" evidence="4">
    <location>
        <begin position="485"/>
        <end position="494"/>
    </location>
</feature>
<feature type="disulfide bond" evidence="4">
    <location>
        <begin position="402"/>
        <end position="411"/>
    </location>
</feature>
<dbReference type="SMART" id="SM00179">
    <property type="entry name" value="EGF_CA"/>
    <property type="match status" value="3"/>
</dbReference>
<feature type="disulfide bond" evidence="4">
    <location>
        <begin position="445"/>
        <end position="454"/>
    </location>
</feature>
<feature type="compositionally biased region" description="Low complexity" evidence="5">
    <location>
        <begin position="1625"/>
        <end position="1636"/>
    </location>
</feature>
<dbReference type="SMART" id="SM00181">
    <property type="entry name" value="EGF"/>
    <property type="match status" value="11"/>
</dbReference>
<dbReference type="STRING" id="36087.A0A077Z482"/>
<evidence type="ECO:0000313" key="10">
    <source>
        <dbReference type="Proteomes" id="UP000030665"/>
    </source>
</evidence>
<keyword evidence="3 4" id="KW-1015">Disulfide bond</keyword>
<feature type="chain" id="PRO_5001728332" description="EGF-like domain-containing protein" evidence="7">
    <location>
        <begin position="19"/>
        <end position="1666"/>
    </location>
</feature>
<feature type="domain" description="EGF-like" evidence="8">
    <location>
        <begin position="1443"/>
        <end position="1478"/>
    </location>
</feature>
<dbReference type="EMBL" id="HG805944">
    <property type="protein sequence ID" value="CDW55282.1"/>
    <property type="molecule type" value="Genomic_DNA"/>
</dbReference>
<dbReference type="GO" id="GO:0007157">
    <property type="term" value="P:heterophilic cell-cell adhesion via plasma membrane cell adhesion molecules"/>
    <property type="evidence" value="ECO:0007669"/>
    <property type="project" value="TreeGrafter"/>
</dbReference>
<feature type="disulfide bond" evidence="4">
    <location>
        <begin position="1511"/>
        <end position="1520"/>
    </location>
</feature>
<feature type="signal peptide" evidence="7">
    <location>
        <begin position="1"/>
        <end position="18"/>
    </location>
</feature>
<feature type="disulfide bond" evidence="4">
    <location>
        <begin position="1468"/>
        <end position="1477"/>
    </location>
</feature>
<feature type="domain" description="EGF-like" evidence="8">
    <location>
        <begin position="1523"/>
        <end position="1561"/>
    </location>
</feature>
<evidence type="ECO:0000259" key="8">
    <source>
        <dbReference type="PROSITE" id="PS50026"/>
    </source>
</evidence>
<feature type="domain" description="EGF-like" evidence="8">
    <location>
        <begin position="987"/>
        <end position="1025"/>
    </location>
</feature>
<feature type="disulfide bond" evidence="4">
    <location>
        <begin position="1447"/>
        <end position="1457"/>
    </location>
</feature>
<keyword evidence="6" id="KW-0812">Transmembrane</keyword>
<feature type="disulfide bond" evidence="4">
    <location>
        <begin position="996"/>
        <end position="1013"/>
    </location>
</feature>
<feature type="region of interest" description="Disordered" evidence="5">
    <location>
        <begin position="1625"/>
        <end position="1666"/>
    </location>
</feature>
<feature type="domain" description="EGF-like" evidence="8">
    <location>
        <begin position="457"/>
        <end position="495"/>
    </location>
</feature>
<feature type="domain" description="EGF-like" evidence="8">
    <location>
        <begin position="414"/>
        <end position="455"/>
    </location>
</feature>
<dbReference type="Gene3D" id="2.10.25.10">
    <property type="entry name" value="Laminin"/>
    <property type="match status" value="7"/>
</dbReference>
<dbReference type="OrthoDB" id="283575at2759"/>
<dbReference type="GO" id="GO:0048666">
    <property type="term" value="P:neuron development"/>
    <property type="evidence" value="ECO:0007669"/>
    <property type="project" value="TreeGrafter"/>
</dbReference>
<evidence type="ECO:0000256" key="4">
    <source>
        <dbReference type="PROSITE-ProRule" id="PRU00076"/>
    </source>
</evidence>
<dbReference type="InterPro" id="IPR001881">
    <property type="entry name" value="EGF-like_Ca-bd_dom"/>
</dbReference>
<feature type="disulfide bond" evidence="4">
    <location>
        <begin position="1015"/>
        <end position="1024"/>
    </location>
</feature>
<dbReference type="PROSITE" id="PS00022">
    <property type="entry name" value="EGF_1"/>
    <property type="match status" value="9"/>
</dbReference>
<evidence type="ECO:0000256" key="6">
    <source>
        <dbReference type="SAM" id="Phobius"/>
    </source>
</evidence>
<keyword evidence="1 4" id="KW-0245">EGF-like domain</keyword>
<keyword evidence="2" id="KW-0677">Repeat</keyword>
<feature type="disulfide bond" evidence="4">
    <location>
        <begin position="1532"/>
        <end position="1549"/>
    </location>
</feature>
<comment type="caution">
    <text evidence="4">Lacks conserved residue(s) required for the propagation of feature annotation.</text>
</comment>
<dbReference type="PROSITE" id="PS01186">
    <property type="entry name" value="EGF_2"/>
    <property type="match status" value="7"/>
</dbReference>
<name>A0A077Z482_TRITR</name>
<feature type="domain" description="EGF-like" evidence="8">
    <location>
        <begin position="944"/>
        <end position="985"/>
    </location>
</feature>
<accession>A0A077Z482</accession>
<feature type="domain" description="EGF-like" evidence="8">
    <location>
        <begin position="907"/>
        <end position="942"/>
    </location>
</feature>
<keyword evidence="6" id="KW-1133">Transmembrane helix</keyword>
<evidence type="ECO:0000256" key="3">
    <source>
        <dbReference type="ARBA" id="ARBA00023157"/>
    </source>
</evidence>
<dbReference type="SUPFAM" id="SSF57196">
    <property type="entry name" value="EGF/Laminin"/>
    <property type="match status" value="5"/>
</dbReference>
<dbReference type="GO" id="GO:0043005">
    <property type="term" value="C:neuron projection"/>
    <property type="evidence" value="ECO:0007669"/>
    <property type="project" value="TreeGrafter"/>
</dbReference>
<feature type="disulfide bond" evidence="4">
    <location>
        <begin position="975"/>
        <end position="984"/>
    </location>
</feature>
<feature type="disulfide bond" evidence="4">
    <location>
        <begin position="911"/>
        <end position="921"/>
    </location>
</feature>
<reference evidence="9" key="1">
    <citation type="submission" date="2014-01" db="EMBL/GenBank/DDBJ databases">
        <authorList>
            <person name="Aslett M."/>
        </authorList>
    </citation>
    <scope>NUCLEOTIDE SEQUENCE</scope>
</reference>
<feature type="disulfide bond" evidence="4">
    <location>
        <begin position="466"/>
        <end position="483"/>
    </location>
</feature>
<dbReference type="GO" id="GO:0042803">
    <property type="term" value="F:protein homodimerization activity"/>
    <property type="evidence" value="ECO:0007669"/>
    <property type="project" value="TreeGrafter"/>
</dbReference>
<dbReference type="PANTHER" id="PTHR11219:SF69">
    <property type="entry name" value="TENEURIN-A"/>
    <property type="match status" value="1"/>
</dbReference>
<sequence length="1666" mass="186588">MTLRTLLSTFISIQVTTAILSSTSDRCPSKSGMGVIGYRKKDECISFIKIPAAQLWQRAHALATLNSLCEKKFIGGKRYAFLYAEDIQFNEEWRRNLVPMRCMGHFVLLNAYGYDCTHRVLRAGFECSMQVQYVAKGDEQQATFRHFKGTFYPNTFFGDHSDLQVERFQTAEYLDFLLGRNYPACPTYEMRSDGYHDTDPYKCSADILWGKDYHVACTHKPYKNCKAEKEDYCHYHDFDQKWYRYIVRIAQAPDPPYGISCPSDIPKDWKVECSPTCRGNWSDWTGEPSQVNLRCGTVVLEKFSPANKDDPPCNKASETCCVARKVKTYSVNCTDFAFNTTINLKAVGCVNDGTLGKDSRGHFMCMCTDRYNGIRCEHDVCEGKCKNAGTCIPGMGKPKCICRRGYTGGDCTEVVISCGSKGVCENGGSCITYNMGREQVAYCNCKKGYGGANCEHSVETCEENSCNYHGVCTENKEYGTIECTCYDGFSGQTCNFDKRTKKAVDRALEANVPNLLGLVIGLLLGDDWERKVAEPGNDDILLGPSESKVLSYTLDRCPGESGMNIAGYRKGKNECISFTLTPKAGAGQRDAALQTLNEECDRKFIEGKRYGFLYGSEIQSEKEWRRSLTTMRCMGHFYLIRAHSHQCTEYVFSGGNKCSLKLHYQVEDKEHVATYRHFWRYFSSTFYGDGSDREVARFESNEHFEYFFSADFPLCPIYEMRSDGYHDSDLVSCSDDSLWNTNVYVACTHKPYRNCKPEKEEFCHYHEFDTKWYRYIVRIAQAPDPPYGISCPSDIPKDWKVECSPTCRGNWSDWTSEPSQVNLRCDTVVLEKFSPARVGDKPCNKASKTCCVARKVIKYNASCTDFAFNTTINLRRRGCIHGGKIGRDSRGHLMCMCTDRYNGIRCEHDVCEGKCKNGGTCIPGRGKSTCICRKGYTGNNCAEVMRSCGSKGVCENGGSCFRGYIGAEELVFCKCKQGYGGANCEHLVETCTADTCNNNGVCLENSEYGTVECKCDPKYEGERCNKKRENALHERFQPSAKNLFIAVEERENIMAVILSARIFHPGFPVCQQKLLAYFDTRNPFIVQCNSQKCPSETRKMVGYQKGGTCYTLGKFNWDIMKEKMEKIPHVISRKVCQTLFKQGDRQGFFDEAELQAGSTWRANAKEERLWGFGHIFVLRTKIPRSLPTGNDCQEMEIVKDSLPTKMRRCYKTGGSFTPKNTEEKLKNLNIEKFHMPLLTHATGKSKMALCPTFVVSKSGVEYPEMDSCKNYSNTVNRPEWILCKHEPYKSCQWKSESFCHYEAEDNAWYSSIQVITYGGEKPYGAECPIKKASDLGSTCEPNCRGNWGAWTTGPTELNLRCDNYTVYRYKPLEVNSIACNSPSETCCPEIKLIQSNVSCSDFAYNSTINLKVTGCKNGGTLGTDGYGQAVCHCTDQFNGTECENDVCSGYCLNEARCTASLGKPSCFCQRGFIGTTCEGLARSCGNDKPCQNGGTCTQMSVGNKKIGICRCPTSHGGVFCEVQAGNCSDESCNYAGECVVDTVYNTVRCICYPGYAGEKCEPEKGGSAAKQIKTATGIAINVVAGIAVGFGVLMFLFGGTAVHHHRRKLRKKKFKVDRDASIVSSSYASSFSTALSLGKSSEKKSRAQRSVAAESKKTPKKTAKRR</sequence>
<evidence type="ECO:0000256" key="7">
    <source>
        <dbReference type="SAM" id="SignalP"/>
    </source>
</evidence>
<dbReference type="Proteomes" id="UP000030665">
    <property type="component" value="Unassembled WGS sequence"/>
</dbReference>
<organism evidence="9 10">
    <name type="scientific">Trichuris trichiura</name>
    <name type="common">Whipworm</name>
    <name type="synonym">Trichocephalus trichiurus</name>
    <dbReference type="NCBI Taxonomy" id="36087"/>
    <lineage>
        <taxon>Eukaryota</taxon>
        <taxon>Metazoa</taxon>
        <taxon>Ecdysozoa</taxon>
        <taxon>Nematoda</taxon>
        <taxon>Enoplea</taxon>
        <taxon>Dorylaimia</taxon>
        <taxon>Trichinellida</taxon>
        <taxon>Trichuridae</taxon>
        <taxon>Trichuris</taxon>
    </lineage>
</organism>
<feature type="disulfide bond" evidence="4">
    <location>
        <begin position="1551"/>
        <end position="1560"/>
    </location>
</feature>
<dbReference type="CDD" id="cd00054">
    <property type="entry name" value="EGF_CA"/>
    <property type="match status" value="2"/>
</dbReference>
<proteinExistence type="predicted"/>
<gene>
    <name evidence="9" type="ORF">TTRE_0000355401</name>
</gene>
<feature type="disulfide bond" evidence="4">
    <location>
        <begin position="932"/>
        <end position="941"/>
    </location>
</feature>
<evidence type="ECO:0000256" key="2">
    <source>
        <dbReference type="ARBA" id="ARBA00022737"/>
    </source>
</evidence>
<dbReference type="InterPro" id="IPR000742">
    <property type="entry name" value="EGF"/>
</dbReference>
<protein>
    <recommendedName>
        <fullName evidence="8">EGF-like domain-containing protein</fullName>
    </recommendedName>
</protein>
<keyword evidence="6" id="KW-0472">Membrane</keyword>
<dbReference type="GO" id="GO:0046982">
    <property type="term" value="F:protein heterodimerization activity"/>
    <property type="evidence" value="ECO:0007669"/>
    <property type="project" value="TreeGrafter"/>
</dbReference>
<dbReference type="PANTHER" id="PTHR11219">
    <property type="entry name" value="TENEURIN AND N-ACETYLGLUCOSAMINE-1-PHOSPHODIESTER ALPHA-N-ACETYLGLUCOSAMINIDASE"/>
    <property type="match status" value="1"/>
</dbReference>
<dbReference type="AlphaFoldDB" id="A0A077Z482"/>